<protein>
    <submittedName>
        <fullName evidence="1">Uncharacterized protein</fullName>
    </submittedName>
</protein>
<organism evidence="1 2">
    <name type="scientific">Smallanthus sonchifolius</name>
    <dbReference type="NCBI Taxonomy" id="185202"/>
    <lineage>
        <taxon>Eukaryota</taxon>
        <taxon>Viridiplantae</taxon>
        <taxon>Streptophyta</taxon>
        <taxon>Embryophyta</taxon>
        <taxon>Tracheophyta</taxon>
        <taxon>Spermatophyta</taxon>
        <taxon>Magnoliopsida</taxon>
        <taxon>eudicotyledons</taxon>
        <taxon>Gunneridae</taxon>
        <taxon>Pentapetalae</taxon>
        <taxon>asterids</taxon>
        <taxon>campanulids</taxon>
        <taxon>Asterales</taxon>
        <taxon>Asteraceae</taxon>
        <taxon>Asteroideae</taxon>
        <taxon>Heliantheae alliance</taxon>
        <taxon>Millerieae</taxon>
        <taxon>Smallanthus</taxon>
    </lineage>
</organism>
<gene>
    <name evidence="1" type="ORF">L1987_07061</name>
</gene>
<proteinExistence type="predicted"/>
<keyword evidence="2" id="KW-1185">Reference proteome</keyword>
<reference evidence="1 2" key="2">
    <citation type="journal article" date="2022" name="Mol. Ecol. Resour.">
        <title>The genomes of chicory, endive, great burdock and yacon provide insights into Asteraceae paleo-polyploidization history and plant inulin production.</title>
        <authorList>
            <person name="Fan W."/>
            <person name="Wang S."/>
            <person name="Wang H."/>
            <person name="Wang A."/>
            <person name="Jiang F."/>
            <person name="Liu H."/>
            <person name="Zhao H."/>
            <person name="Xu D."/>
            <person name="Zhang Y."/>
        </authorList>
    </citation>
    <scope>NUCLEOTIDE SEQUENCE [LARGE SCALE GENOMIC DNA]</scope>
    <source>
        <strain evidence="2">cv. Yunnan</strain>
        <tissue evidence="1">Leaves</tissue>
    </source>
</reference>
<evidence type="ECO:0000313" key="2">
    <source>
        <dbReference type="Proteomes" id="UP001056120"/>
    </source>
</evidence>
<sequence>MDFGDGKVVKELKALKVEGDVRGGVKVFGGERGGGCSRSFPSLTDPWIWGFNRVGTELRCDGERLKSDRICGGSMVMKGVCGGEGRRPEAFLKKEDVGFQYFSHLLDGKMLACGFTELSEVGDDIVNVSVVHVAVERVLRFGLLGRLSPPSASS</sequence>
<reference evidence="2" key="1">
    <citation type="journal article" date="2022" name="Mol. Ecol. Resour.">
        <title>The genomes of chicory, endive, great burdock and yacon provide insights into Asteraceae palaeo-polyploidization history and plant inulin production.</title>
        <authorList>
            <person name="Fan W."/>
            <person name="Wang S."/>
            <person name="Wang H."/>
            <person name="Wang A."/>
            <person name="Jiang F."/>
            <person name="Liu H."/>
            <person name="Zhao H."/>
            <person name="Xu D."/>
            <person name="Zhang Y."/>
        </authorList>
    </citation>
    <scope>NUCLEOTIDE SEQUENCE [LARGE SCALE GENOMIC DNA]</scope>
    <source>
        <strain evidence="2">cv. Yunnan</strain>
    </source>
</reference>
<dbReference type="Proteomes" id="UP001056120">
    <property type="component" value="Linkage Group LG02"/>
</dbReference>
<comment type="caution">
    <text evidence="1">The sequence shown here is derived from an EMBL/GenBank/DDBJ whole genome shotgun (WGS) entry which is preliminary data.</text>
</comment>
<evidence type="ECO:0000313" key="1">
    <source>
        <dbReference type="EMBL" id="KAI3825570.1"/>
    </source>
</evidence>
<name>A0ACB9JZT3_9ASTR</name>
<accession>A0ACB9JZT3</accession>
<dbReference type="EMBL" id="CM042019">
    <property type="protein sequence ID" value="KAI3825570.1"/>
    <property type="molecule type" value="Genomic_DNA"/>
</dbReference>